<comment type="caution">
    <text evidence="1">The sequence shown here is derived from an EMBL/GenBank/DDBJ whole genome shotgun (WGS) entry which is preliminary data.</text>
</comment>
<name>A0ABT1Z1P0_9RHOB</name>
<accession>A0ABT1Z1P0</accession>
<evidence type="ECO:0008006" key="3">
    <source>
        <dbReference type="Google" id="ProtNLM"/>
    </source>
</evidence>
<dbReference type="Pfam" id="PF17645">
    <property type="entry name" value="Amdase"/>
    <property type="match status" value="1"/>
</dbReference>
<dbReference type="PANTHER" id="PTHR40267:SF1">
    <property type="entry name" value="BLR3294 PROTEIN"/>
    <property type="match status" value="1"/>
</dbReference>
<evidence type="ECO:0000313" key="1">
    <source>
        <dbReference type="EMBL" id="MCR8827052.1"/>
    </source>
</evidence>
<dbReference type="PIRSF" id="PIRSF015736">
    <property type="entry name" value="MI"/>
    <property type="match status" value="1"/>
</dbReference>
<dbReference type="RefSeq" id="WP_258294798.1">
    <property type="nucleotide sequence ID" value="NZ_JANKJG010000007.1"/>
</dbReference>
<organism evidence="1 2">
    <name type="scientific">Pseudosulfitobacter koreensis</name>
    <dbReference type="NCBI Taxonomy" id="2968472"/>
    <lineage>
        <taxon>Bacteria</taxon>
        <taxon>Pseudomonadati</taxon>
        <taxon>Pseudomonadota</taxon>
        <taxon>Alphaproteobacteria</taxon>
        <taxon>Rhodobacterales</taxon>
        <taxon>Roseobacteraceae</taxon>
        <taxon>Pseudosulfitobacter</taxon>
    </lineage>
</organism>
<dbReference type="PANTHER" id="PTHR40267">
    <property type="entry name" value="BLR3294 PROTEIN"/>
    <property type="match status" value="1"/>
</dbReference>
<dbReference type="InterPro" id="IPR053714">
    <property type="entry name" value="Iso_Racemase_Enz_sf"/>
</dbReference>
<reference evidence="1" key="1">
    <citation type="submission" date="2022-07" db="EMBL/GenBank/DDBJ databases">
        <title>Pseudosulfitobacter sp. strain AP-MA-4, whole genome sequence.</title>
        <authorList>
            <person name="Jiang Y."/>
        </authorList>
    </citation>
    <scope>NUCLEOTIDE SEQUENCE</scope>
    <source>
        <strain evidence="1">AP-MA-4</strain>
    </source>
</reference>
<dbReference type="Proteomes" id="UP001165396">
    <property type="component" value="Unassembled WGS sequence"/>
</dbReference>
<protein>
    <recommendedName>
        <fullName evidence="3">Maleate isomerase</fullName>
    </recommendedName>
</protein>
<dbReference type="InterPro" id="IPR026286">
    <property type="entry name" value="MaiA/AMDase"/>
</dbReference>
<proteinExistence type="predicted"/>
<keyword evidence="2" id="KW-1185">Reference proteome</keyword>
<dbReference type="Gene3D" id="3.40.50.12500">
    <property type="match status" value="1"/>
</dbReference>
<sequence length="242" mass="24804">MTVYAYDSVAVGPSLGLVVLQVDETIEGDMRTLLGDAQLFVSRVPSGAEVTPETLAEMAAHLGTAAALLPPSADMAALAYGCTSGAAQIGSAQVARLVRQGRAVQTVTDPVTALIAACRHLGISRLALLSPYVAAVSDRLRTVLEAEGIATPVFGSFAEAEEAKVVRIAPGAIIDAARDLCAGADVDGLFLSCTNLRTLPVIAPLEAALDLPVLSSNVVLAWHMSQLSGLAARGPGRLLAGH</sequence>
<evidence type="ECO:0000313" key="2">
    <source>
        <dbReference type="Proteomes" id="UP001165396"/>
    </source>
</evidence>
<gene>
    <name evidence="1" type="ORF">NTA49_10930</name>
</gene>
<dbReference type="EMBL" id="JANKJG010000007">
    <property type="protein sequence ID" value="MCR8827052.1"/>
    <property type="molecule type" value="Genomic_DNA"/>
</dbReference>